<dbReference type="AlphaFoldDB" id="A0A7C3N6N5"/>
<comment type="caution">
    <text evidence="10">The sequence shown here is derived from an EMBL/GenBank/DDBJ whole genome shotgun (WGS) entry which is preliminary data.</text>
</comment>
<evidence type="ECO:0000256" key="2">
    <source>
        <dbReference type="ARBA" id="ARBA00022485"/>
    </source>
</evidence>
<keyword evidence="3" id="KW-0949">S-adenosyl-L-methionine</keyword>
<keyword evidence="6" id="KW-0408">Iron</keyword>
<evidence type="ECO:0000256" key="1">
    <source>
        <dbReference type="ARBA" id="ARBA00001966"/>
    </source>
</evidence>
<dbReference type="GO" id="GO:0046872">
    <property type="term" value="F:metal ion binding"/>
    <property type="evidence" value="ECO:0007669"/>
    <property type="project" value="UniProtKB-KW"/>
</dbReference>
<evidence type="ECO:0000313" key="10">
    <source>
        <dbReference type="EMBL" id="HFK23739.1"/>
    </source>
</evidence>
<dbReference type="EMBL" id="DSTT01000005">
    <property type="protein sequence ID" value="HFK23739.1"/>
    <property type="molecule type" value="Genomic_DNA"/>
</dbReference>
<evidence type="ECO:0000256" key="6">
    <source>
        <dbReference type="ARBA" id="ARBA00023004"/>
    </source>
</evidence>
<evidence type="ECO:0000256" key="7">
    <source>
        <dbReference type="ARBA" id="ARBA00023014"/>
    </source>
</evidence>
<dbReference type="GO" id="GO:0005829">
    <property type="term" value="C:cytosol"/>
    <property type="evidence" value="ECO:0007669"/>
    <property type="project" value="TreeGrafter"/>
</dbReference>
<dbReference type="GO" id="GO:0009228">
    <property type="term" value="P:thiamine biosynthetic process"/>
    <property type="evidence" value="ECO:0007669"/>
    <property type="project" value="UniProtKB-UniRule"/>
</dbReference>
<evidence type="ECO:0000256" key="3">
    <source>
        <dbReference type="ARBA" id="ARBA00022691"/>
    </source>
</evidence>
<evidence type="ECO:0000256" key="8">
    <source>
        <dbReference type="ARBA" id="ARBA00023239"/>
    </source>
</evidence>
<dbReference type="InterPro" id="IPR002817">
    <property type="entry name" value="ThiC/BzaA/B"/>
</dbReference>
<keyword evidence="2" id="KW-0004">4Fe-4S</keyword>
<dbReference type="PANTHER" id="PTHR30557:SF1">
    <property type="entry name" value="PHOSPHOMETHYLPYRIMIDINE SYNTHASE, CHLOROPLASTIC"/>
    <property type="match status" value="1"/>
</dbReference>
<dbReference type="EC" id="4.1.99.17" evidence="9"/>
<proteinExistence type="predicted"/>
<dbReference type="FunFam" id="3.20.20.540:FF:000001">
    <property type="entry name" value="Phosphomethylpyrimidine synthase"/>
    <property type="match status" value="1"/>
</dbReference>
<dbReference type="Gene3D" id="3.20.20.540">
    <property type="entry name" value="Radical SAM ThiC family, central domain"/>
    <property type="match status" value="1"/>
</dbReference>
<dbReference type="SFLD" id="SFLDS00113">
    <property type="entry name" value="Radical_SAM_Phosphomethylpyrim"/>
    <property type="match status" value="1"/>
</dbReference>
<keyword evidence="5" id="KW-0862">Zinc</keyword>
<keyword evidence="4" id="KW-0479">Metal-binding</keyword>
<keyword evidence="7" id="KW-0411">Iron-sulfur</keyword>
<evidence type="ECO:0000256" key="9">
    <source>
        <dbReference type="NCBIfam" id="TIGR00190"/>
    </source>
</evidence>
<dbReference type="PANTHER" id="PTHR30557">
    <property type="entry name" value="THIAMINE BIOSYNTHESIS PROTEIN THIC"/>
    <property type="match status" value="1"/>
</dbReference>
<dbReference type="NCBIfam" id="NF009895">
    <property type="entry name" value="PRK13352.1"/>
    <property type="match status" value="1"/>
</dbReference>
<evidence type="ECO:0000256" key="5">
    <source>
        <dbReference type="ARBA" id="ARBA00022833"/>
    </source>
</evidence>
<comment type="cofactor">
    <cofactor evidence="1">
        <name>[4Fe-4S] cluster</name>
        <dbReference type="ChEBI" id="CHEBI:49883"/>
    </cofactor>
</comment>
<dbReference type="SFLD" id="SFLDG01114">
    <property type="entry name" value="phosphomethylpyrimidine_syntha"/>
    <property type="match status" value="1"/>
</dbReference>
<protein>
    <recommendedName>
        <fullName evidence="9">Phosphomethylpyrimidine synthase</fullName>
        <ecNumber evidence="9">4.1.99.17</ecNumber>
    </recommendedName>
</protein>
<dbReference type="GO" id="GO:0070284">
    <property type="term" value="F:phosphomethylpyrimidine synthase activity"/>
    <property type="evidence" value="ECO:0007669"/>
    <property type="project" value="UniProtKB-EC"/>
</dbReference>
<dbReference type="InterPro" id="IPR038521">
    <property type="entry name" value="ThiC/Bza_core_dom"/>
</dbReference>
<dbReference type="Pfam" id="PF01964">
    <property type="entry name" value="ThiC_Rad_SAM"/>
    <property type="match status" value="1"/>
</dbReference>
<name>A0A7C3N6N5_UNCW3</name>
<dbReference type="NCBIfam" id="TIGR00190">
    <property type="entry name" value="thiC"/>
    <property type="match status" value="1"/>
</dbReference>
<evidence type="ECO:0000256" key="4">
    <source>
        <dbReference type="ARBA" id="ARBA00022723"/>
    </source>
</evidence>
<reference evidence="10" key="1">
    <citation type="journal article" date="2020" name="mSystems">
        <title>Genome- and Community-Level Interaction Insights into Carbon Utilization and Element Cycling Functions of Hydrothermarchaeota in Hydrothermal Sediment.</title>
        <authorList>
            <person name="Zhou Z."/>
            <person name="Liu Y."/>
            <person name="Xu W."/>
            <person name="Pan J."/>
            <person name="Luo Z.H."/>
            <person name="Li M."/>
        </authorList>
    </citation>
    <scope>NUCLEOTIDE SEQUENCE [LARGE SCALE GENOMIC DNA]</scope>
    <source>
        <strain evidence="10">SpSt-464</strain>
    </source>
</reference>
<dbReference type="SFLD" id="SFLDF00407">
    <property type="entry name" value="phosphomethylpyrimidine_syntha"/>
    <property type="match status" value="1"/>
</dbReference>
<keyword evidence="8" id="KW-0456">Lyase</keyword>
<organism evidence="10">
    <name type="scientific">candidate division WOR-3 bacterium</name>
    <dbReference type="NCBI Taxonomy" id="2052148"/>
    <lineage>
        <taxon>Bacteria</taxon>
        <taxon>Bacteria division WOR-3</taxon>
    </lineage>
</organism>
<accession>A0A7C3N6N5</accession>
<sequence>MKNIKFHKNAIKDAALNDNVSEEFILKGIENGTIVLPDNVKRKKKKYYAIGQGLSKKINANIGSSPIHMDVDEEIMKMKIAVRYGAHSVMDLSLGRKIKVIRKKILEYCPVMVGTVPIYETGFELSLKRKDIVEMRIEDFLKTVEEQAKDGVDFMTIHSGVTLNSMERIFKEKRVMDVVSRGGSFLIAWMKYNKKESPLYTYYDEILDILKEYNVTISLGDGLRPGACVDGTDRGQIEELLILGELVDRAREKGVQVMVEGPGHLYLHHIKSNIEIMKRVAHNSPFYVLGPLVNDISAGYDHIASAIGGTLAAYFGADFLCYVTPAEHLKLPDVEDVKEGVLASKIAAFSADLALGKEYAMKRNLEMSKFRKKLDWEKMAKLSIDEKKFKEYREKSEVKDSEVCSMCGEFCAVKRLNEITG</sequence>
<dbReference type="GO" id="GO:0051539">
    <property type="term" value="F:4 iron, 4 sulfur cluster binding"/>
    <property type="evidence" value="ECO:0007669"/>
    <property type="project" value="UniProtKB-KW"/>
</dbReference>
<gene>
    <name evidence="10" type="primary">thiC</name>
    <name evidence="10" type="ORF">ENS15_03715</name>
</gene>